<feature type="compositionally biased region" description="Pro residues" evidence="1">
    <location>
        <begin position="123"/>
        <end position="132"/>
    </location>
</feature>
<feature type="compositionally biased region" description="Basic residues" evidence="1">
    <location>
        <begin position="134"/>
        <end position="164"/>
    </location>
</feature>
<proteinExistence type="predicted"/>
<feature type="non-terminal residue" evidence="2">
    <location>
        <position position="1"/>
    </location>
</feature>
<feature type="region of interest" description="Disordered" evidence="1">
    <location>
        <begin position="9"/>
        <end position="89"/>
    </location>
</feature>
<sequence length="217" mass="25812">APAWDLLLRPRPVPRRPGVALGPGGGAGPGGGLGRGLRPRRPGRRRRRRVLGRRLRRRRRPVRLPRRRRPRRADPGRLRLDRPRLGAGRLLRPGRHHLRLRPLVRATPGRRRRLCLDHDPGPRVGPPRPAPARHPLHRRRRQRAPGRLPLRRLRRRRRRPRPPRLRGLEPGDPPLRPRRRPELAARRCPRPRQRRRPRQRLHGRLLRRRRRLRHPAL</sequence>
<feature type="compositionally biased region" description="Low complexity" evidence="1">
    <location>
        <begin position="9"/>
        <end position="20"/>
    </location>
</feature>
<gene>
    <name evidence="2" type="ORF">AVDCRST_MAG19-1752</name>
</gene>
<evidence type="ECO:0000256" key="1">
    <source>
        <dbReference type="SAM" id="MobiDB-lite"/>
    </source>
</evidence>
<feature type="non-terminal residue" evidence="2">
    <location>
        <position position="217"/>
    </location>
</feature>
<name>A0A6J4UVJ5_9BACT</name>
<feature type="compositionally biased region" description="Basic residues" evidence="1">
    <location>
        <begin position="37"/>
        <end position="71"/>
    </location>
</feature>
<feature type="region of interest" description="Disordered" evidence="1">
    <location>
        <begin position="111"/>
        <end position="217"/>
    </location>
</feature>
<reference evidence="2" key="1">
    <citation type="submission" date="2020-02" db="EMBL/GenBank/DDBJ databases">
        <authorList>
            <person name="Meier V. D."/>
        </authorList>
    </citation>
    <scope>NUCLEOTIDE SEQUENCE</scope>
    <source>
        <strain evidence="2">AVDCRST_MAG19</strain>
    </source>
</reference>
<feature type="compositionally biased region" description="Basic residues" evidence="1">
    <location>
        <begin position="187"/>
        <end position="217"/>
    </location>
</feature>
<protein>
    <submittedName>
        <fullName evidence="2">Uncharacterized protein</fullName>
    </submittedName>
</protein>
<dbReference type="EMBL" id="CADCWL010000073">
    <property type="protein sequence ID" value="CAA9560422.1"/>
    <property type="molecule type" value="Genomic_DNA"/>
</dbReference>
<feature type="compositionally biased region" description="Gly residues" evidence="1">
    <location>
        <begin position="21"/>
        <end position="35"/>
    </location>
</feature>
<feature type="compositionally biased region" description="Basic and acidic residues" evidence="1">
    <location>
        <begin position="72"/>
        <end position="84"/>
    </location>
</feature>
<evidence type="ECO:0000313" key="2">
    <source>
        <dbReference type="EMBL" id="CAA9560422.1"/>
    </source>
</evidence>
<dbReference type="AlphaFoldDB" id="A0A6J4UVJ5"/>
<organism evidence="2">
    <name type="scientific">uncultured Thermomicrobiales bacterium</name>
    <dbReference type="NCBI Taxonomy" id="1645740"/>
    <lineage>
        <taxon>Bacteria</taxon>
        <taxon>Pseudomonadati</taxon>
        <taxon>Thermomicrobiota</taxon>
        <taxon>Thermomicrobia</taxon>
        <taxon>Thermomicrobiales</taxon>
        <taxon>environmental samples</taxon>
    </lineage>
</organism>
<accession>A0A6J4UVJ5</accession>